<gene>
    <name evidence="1 2" type="primary">gatC</name>
    <name evidence="2" type="ORF">FYJ85_03875</name>
</gene>
<accession>A0A844FZ51</accession>
<dbReference type="Gene3D" id="1.10.20.60">
    <property type="entry name" value="Glu-tRNAGln amidotransferase C subunit, N-terminal domain"/>
    <property type="match status" value="1"/>
</dbReference>
<proteinExistence type="inferred from homology"/>
<reference evidence="2 3" key="1">
    <citation type="submission" date="2019-08" db="EMBL/GenBank/DDBJ databases">
        <title>In-depth cultivation of the pig gut microbiome towards novel bacterial diversity and tailored functional studies.</title>
        <authorList>
            <person name="Wylensek D."/>
            <person name="Hitch T.C.A."/>
            <person name="Clavel T."/>
        </authorList>
    </citation>
    <scope>NUCLEOTIDE SEQUENCE [LARGE SCALE GENOMIC DNA]</scope>
    <source>
        <strain evidence="2 3">BBE-744-WT-12</strain>
    </source>
</reference>
<dbReference type="HAMAP" id="MF_00122">
    <property type="entry name" value="GatC"/>
    <property type="match status" value="1"/>
</dbReference>
<comment type="similarity">
    <text evidence="1">Belongs to the GatC family.</text>
</comment>
<dbReference type="NCBIfam" id="TIGR00135">
    <property type="entry name" value="gatC"/>
    <property type="match status" value="1"/>
</dbReference>
<dbReference type="Proteomes" id="UP000435649">
    <property type="component" value="Unassembled WGS sequence"/>
</dbReference>
<dbReference type="GO" id="GO:0050567">
    <property type="term" value="F:glutaminyl-tRNA synthase (glutamine-hydrolyzing) activity"/>
    <property type="evidence" value="ECO:0007669"/>
    <property type="project" value="UniProtKB-UniRule"/>
</dbReference>
<dbReference type="GO" id="GO:0070681">
    <property type="term" value="P:glutaminyl-tRNAGln biosynthesis via transamidation"/>
    <property type="evidence" value="ECO:0007669"/>
    <property type="project" value="TreeGrafter"/>
</dbReference>
<keyword evidence="3" id="KW-1185">Reference proteome</keyword>
<dbReference type="InterPro" id="IPR036113">
    <property type="entry name" value="Asp/Glu-ADT_sf_sub_c"/>
</dbReference>
<dbReference type="PANTHER" id="PTHR15004:SF0">
    <property type="entry name" value="GLUTAMYL-TRNA(GLN) AMIDOTRANSFERASE SUBUNIT C, MITOCHONDRIAL"/>
    <property type="match status" value="1"/>
</dbReference>
<keyword evidence="2" id="KW-0808">Transferase</keyword>
<comment type="catalytic activity">
    <reaction evidence="1">
        <text>L-aspartyl-tRNA(Asn) + L-glutamine + ATP + H2O = L-asparaginyl-tRNA(Asn) + L-glutamate + ADP + phosphate + 2 H(+)</text>
        <dbReference type="Rhea" id="RHEA:14513"/>
        <dbReference type="Rhea" id="RHEA-COMP:9674"/>
        <dbReference type="Rhea" id="RHEA-COMP:9677"/>
        <dbReference type="ChEBI" id="CHEBI:15377"/>
        <dbReference type="ChEBI" id="CHEBI:15378"/>
        <dbReference type="ChEBI" id="CHEBI:29985"/>
        <dbReference type="ChEBI" id="CHEBI:30616"/>
        <dbReference type="ChEBI" id="CHEBI:43474"/>
        <dbReference type="ChEBI" id="CHEBI:58359"/>
        <dbReference type="ChEBI" id="CHEBI:78515"/>
        <dbReference type="ChEBI" id="CHEBI:78516"/>
        <dbReference type="ChEBI" id="CHEBI:456216"/>
    </reaction>
</comment>
<keyword evidence="1" id="KW-0436">Ligase</keyword>
<protein>
    <recommendedName>
        <fullName evidence="1">Aspartyl/glutamyl-tRNA(Asn/Gln) amidotransferase subunit C</fullName>
        <shortName evidence="1">Asp/Glu-ADT subunit C</shortName>
        <ecNumber evidence="1">6.3.5.-</ecNumber>
    </recommendedName>
</protein>
<dbReference type="GO" id="GO:0006450">
    <property type="term" value="P:regulation of translational fidelity"/>
    <property type="evidence" value="ECO:0007669"/>
    <property type="project" value="InterPro"/>
</dbReference>
<dbReference type="AlphaFoldDB" id="A0A844FZ51"/>
<dbReference type="EMBL" id="VUNS01000003">
    <property type="protein sequence ID" value="MST96183.1"/>
    <property type="molecule type" value="Genomic_DNA"/>
</dbReference>
<organism evidence="2 3">
    <name type="scientific">Victivallis lenta</name>
    <dbReference type="NCBI Taxonomy" id="2606640"/>
    <lineage>
        <taxon>Bacteria</taxon>
        <taxon>Pseudomonadati</taxon>
        <taxon>Lentisphaerota</taxon>
        <taxon>Lentisphaeria</taxon>
        <taxon>Victivallales</taxon>
        <taxon>Victivallaceae</taxon>
        <taxon>Victivallis</taxon>
    </lineage>
</organism>
<sequence length="101" mass="11072">MEDTRIDIEYVAALARLELSEEQLPKLRKDLESIVGYIASLSELDLAGVEPTAHAAVLTNVWREDAAEPSYDRDRMLANAPALIDGDLIRVPQVLPGEGSN</sequence>
<keyword evidence="1" id="KW-0547">Nucleotide-binding</keyword>
<comment type="subunit">
    <text evidence="1">Heterotrimer of A, B and C subunits.</text>
</comment>
<evidence type="ECO:0000256" key="1">
    <source>
        <dbReference type="HAMAP-Rule" id="MF_00122"/>
    </source>
</evidence>
<dbReference type="GO" id="GO:0006412">
    <property type="term" value="P:translation"/>
    <property type="evidence" value="ECO:0007669"/>
    <property type="project" value="UniProtKB-UniRule"/>
</dbReference>
<dbReference type="SUPFAM" id="SSF141000">
    <property type="entry name" value="Glu-tRNAGln amidotransferase C subunit"/>
    <property type="match status" value="1"/>
</dbReference>
<dbReference type="GO" id="GO:0016740">
    <property type="term" value="F:transferase activity"/>
    <property type="evidence" value="ECO:0007669"/>
    <property type="project" value="UniProtKB-KW"/>
</dbReference>
<name>A0A844FZ51_9BACT</name>
<evidence type="ECO:0000313" key="2">
    <source>
        <dbReference type="EMBL" id="MST96183.1"/>
    </source>
</evidence>
<dbReference type="InterPro" id="IPR003837">
    <property type="entry name" value="GatC"/>
</dbReference>
<dbReference type="Pfam" id="PF02686">
    <property type="entry name" value="GatC"/>
    <property type="match status" value="1"/>
</dbReference>
<comment type="caution">
    <text evidence="2">The sequence shown here is derived from an EMBL/GenBank/DDBJ whole genome shotgun (WGS) entry which is preliminary data.</text>
</comment>
<keyword evidence="1" id="KW-0067">ATP-binding</keyword>
<dbReference type="RefSeq" id="WP_106053803.1">
    <property type="nucleotide sequence ID" value="NZ_CALXOB010000053.1"/>
</dbReference>
<comment type="catalytic activity">
    <reaction evidence="1">
        <text>L-glutamyl-tRNA(Gln) + L-glutamine + ATP + H2O = L-glutaminyl-tRNA(Gln) + L-glutamate + ADP + phosphate + H(+)</text>
        <dbReference type="Rhea" id="RHEA:17521"/>
        <dbReference type="Rhea" id="RHEA-COMP:9681"/>
        <dbReference type="Rhea" id="RHEA-COMP:9684"/>
        <dbReference type="ChEBI" id="CHEBI:15377"/>
        <dbReference type="ChEBI" id="CHEBI:15378"/>
        <dbReference type="ChEBI" id="CHEBI:29985"/>
        <dbReference type="ChEBI" id="CHEBI:30616"/>
        <dbReference type="ChEBI" id="CHEBI:43474"/>
        <dbReference type="ChEBI" id="CHEBI:58359"/>
        <dbReference type="ChEBI" id="CHEBI:78520"/>
        <dbReference type="ChEBI" id="CHEBI:78521"/>
        <dbReference type="ChEBI" id="CHEBI:456216"/>
    </reaction>
</comment>
<dbReference type="GO" id="GO:0005524">
    <property type="term" value="F:ATP binding"/>
    <property type="evidence" value="ECO:0007669"/>
    <property type="project" value="UniProtKB-KW"/>
</dbReference>
<evidence type="ECO:0000313" key="3">
    <source>
        <dbReference type="Proteomes" id="UP000435649"/>
    </source>
</evidence>
<dbReference type="PANTHER" id="PTHR15004">
    <property type="entry name" value="GLUTAMYL-TRNA(GLN) AMIDOTRANSFERASE SUBUNIT C, MITOCHONDRIAL"/>
    <property type="match status" value="1"/>
</dbReference>
<dbReference type="EC" id="6.3.5.-" evidence="1"/>
<keyword evidence="1" id="KW-0648">Protein biosynthesis</keyword>
<comment type="function">
    <text evidence="1">Allows the formation of correctly charged Asn-tRNA(Asn) or Gln-tRNA(Gln) through the transamidation of misacylated Asp-tRNA(Asn) or Glu-tRNA(Gln) in organisms which lack either or both of asparaginyl-tRNA or glutaminyl-tRNA synthetases. The reaction takes place in the presence of glutamine and ATP through an activated phospho-Asp-tRNA(Asn) or phospho-Glu-tRNA(Gln).</text>
</comment>